<dbReference type="Proteomes" id="UP000199423">
    <property type="component" value="Unassembled WGS sequence"/>
</dbReference>
<keyword evidence="3" id="KW-1185">Reference proteome</keyword>
<sequence length="86" mass="9303">MPQGEQPDFAPIALVFLVVLGIFGIVHALLGDGRNLVDYAIAVVLWLGACLLVVAAVNQAFRATRAIAEFIRSRKAKRTVGRTIDQ</sequence>
<gene>
    <name evidence="2" type="ORF">SAMN04488557_4106</name>
</gene>
<dbReference type="AlphaFoldDB" id="A0A1I7NWQ5"/>
<keyword evidence="1" id="KW-0812">Transmembrane</keyword>
<dbReference type="EMBL" id="FPCH01000005">
    <property type="protein sequence ID" value="SFV39081.1"/>
    <property type="molecule type" value="Genomic_DNA"/>
</dbReference>
<organism evidence="2 3">
    <name type="scientific">Hyphomicrobium facile</name>
    <dbReference type="NCBI Taxonomy" id="51670"/>
    <lineage>
        <taxon>Bacteria</taxon>
        <taxon>Pseudomonadati</taxon>
        <taxon>Pseudomonadota</taxon>
        <taxon>Alphaproteobacteria</taxon>
        <taxon>Hyphomicrobiales</taxon>
        <taxon>Hyphomicrobiaceae</taxon>
        <taxon>Hyphomicrobium</taxon>
    </lineage>
</organism>
<accession>A0A1I7NWQ5</accession>
<evidence type="ECO:0000256" key="1">
    <source>
        <dbReference type="SAM" id="Phobius"/>
    </source>
</evidence>
<protein>
    <submittedName>
        <fullName evidence="2">Uncharacterized protein</fullName>
    </submittedName>
</protein>
<name>A0A1I7NWQ5_9HYPH</name>
<proteinExistence type="predicted"/>
<keyword evidence="1" id="KW-1133">Transmembrane helix</keyword>
<feature type="transmembrane region" description="Helical" evidence="1">
    <location>
        <begin position="36"/>
        <end position="57"/>
    </location>
</feature>
<evidence type="ECO:0000313" key="3">
    <source>
        <dbReference type="Proteomes" id="UP000199423"/>
    </source>
</evidence>
<dbReference type="RefSeq" id="WP_092869610.1">
    <property type="nucleotide sequence ID" value="NZ_FPCH01000005.1"/>
</dbReference>
<evidence type="ECO:0000313" key="2">
    <source>
        <dbReference type="EMBL" id="SFV39081.1"/>
    </source>
</evidence>
<feature type="transmembrane region" description="Helical" evidence="1">
    <location>
        <begin position="12"/>
        <end position="30"/>
    </location>
</feature>
<keyword evidence="1" id="KW-0472">Membrane</keyword>
<reference evidence="3" key="1">
    <citation type="submission" date="2016-10" db="EMBL/GenBank/DDBJ databases">
        <authorList>
            <person name="Varghese N."/>
            <person name="Submissions S."/>
        </authorList>
    </citation>
    <scope>NUCLEOTIDE SEQUENCE [LARGE SCALE GENOMIC DNA]</scope>
    <source>
        <strain evidence="3">DSM 1565</strain>
    </source>
</reference>